<dbReference type="Proteomes" id="UP001188597">
    <property type="component" value="Unassembled WGS sequence"/>
</dbReference>
<evidence type="ECO:0000259" key="5">
    <source>
        <dbReference type="Pfam" id="PF04413"/>
    </source>
</evidence>
<feature type="site" description="Transition state stabilizer" evidence="3">
    <location>
        <position position="170"/>
    </location>
</feature>
<evidence type="ECO:0000256" key="1">
    <source>
        <dbReference type="ARBA" id="ARBA00022679"/>
    </source>
</evidence>
<keyword evidence="7" id="KW-1185">Reference proteome</keyword>
<dbReference type="Gene3D" id="3.40.50.2000">
    <property type="entry name" value="Glycogen Phosphorylase B"/>
    <property type="match status" value="2"/>
</dbReference>
<evidence type="ECO:0000313" key="7">
    <source>
        <dbReference type="Proteomes" id="UP001188597"/>
    </source>
</evidence>
<proteinExistence type="predicted"/>
<dbReference type="PANTHER" id="PTHR42755">
    <property type="entry name" value="3-DEOXY-MANNO-OCTULOSONATE CYTIDYLYLTRANSFERASE"/>
    <property type="match status" value="1"/>
</dbReference>
<dbReference type="Gene3D" id="3.40.50.11720">
    <property type="entry name" value="3-Deoxy-D-manno-octulosonic-acid transferase, N-terminal domain"/>
    <property type="match status" value="1"/>
</dbReference>
<name>A0AA89AKZ0_9ASTE</name>
<gene>
    <name evidence="6" type="ORF">RJ639_017736</name>
</gene>
<protein>
    <recommendedName>
        <fullName evidence="5">3-deoxy-D-manno-octulosonic-acid transferase N-terminal domain-containing protein</fullName>
    </recommendedName>
</protein>
<dbReference type="GO" id="GO:0005886">
    <property type="term" value="C:plasma membrane"/>
    <property type="evidence" value="ECO:0007669"/>
    <property type="project" value="TreeGrafter"/>
</dbReference>
<feature type="active site" description="Proton acceptor" evidence="2">
    <location>
        <position position="1"/>
    </location>
</feature>
<dbReference type="Pfam" id="PF04413">
    <property type="entry name" value="Glycos_transf_N"/>
    <property type="match status" value="1"/>
</dbReference>
<dbReference type="PANTHER" id="PTHR42755:SF1">
    <property type="entry name" value="3-DEOXY-D-MANNO-OCTULOSONIC ACID TRANSFERASE, MITOCHONDRIAL-RELATED"/>
    <property type="match status" value="1"/>
</dbReference>
<reference evidence="6" key="1">
    <citation type="submission" date="2022-12" db="EMBL/GenBank/DDBJ databases">
        <title>Draft genome assemblies for two species of Escallonia (Escalloniales).</title>
        <authorList>
            <person name="Chanderbali A."/>
            <person name="Dervinis C."/>
            <person name="Anghel I."/>
            <person name="Soltis D."/>
            <person name="Soltis P."/>
            <person name="Zapata F."/>
        </authorList>
    </citation>
    <scope>NUCLEOTIDE SEQUENCE</scope>
    <source>
        <strain evidence="6">UCBG64.0493</strain>
        <tissue evidence="6">Leaf</tissue>
    </source>
</reference>
<dbReference type="EMBL" id="JAVXUP010002025">
    <property type="protein sequence ID" value="KAK3006197.1"/>
    <property type="molecule type" value="Genomic_DNA"/>
</dbReference>
<feature type="non-terminal residue" evidence="6">
    <location>
        <position position="464"/>
    </location>
</feature>
<sequence length="464" mass="51292">EGMAAIPVIKGCIQRRPDVNVLMTTTTLSAFEVLKNMLPNGVIYQLDLNTNSILLMHIKFVLQQFAPLDTPTAMDCFLGYWKPNAIMLIESELWPNLIMGASRKCIALALLNARMSAKSFRNWSLPVVSHLTSLMLSKFSLIVPLCNMQAIHFQLLQAPPLVINFSGDLKYAVDNGNSNEVLRSMEDLQVQLANRQVWMASSIHKGEEEVMLGVHKGLQKTYPDIVSIIVPRHPQLGLDIALDLQKEGVRVELRSHHEMLTPGTNIYVVDTLGWRWILKGLSVLSSRRVLDGLIYEYLGSGVGMEASSCKQGRELRYFYRLTPIAVIGGSFLPGLTGHNISEAAAAGCAVLTGHHLGHFAHMALEMQRLNPMSVLQVSGDAELEEVLRELFSNAKLLDARCVAAKQAFNALSSGVVEKVCNLLHLHIYSKVLTKTKDGGQEKCGGDERFDEDDDPGVMLSSFNN</sequence>
<dbReference type="GO" id="GO:0016740">
    <property type="term" value="F:transferase activity"/>
    <property type="evidence" value="ECO:0007669"/>
    <property type="project" value="UniProtKB-KW"/>
</dbReference>
<feature type="domain" description="3-deoxy-D-manno-octulosonic-acid transferase N-terminal" evidence="5">
    <location>
        <begin position="1"/>
        <end position="172"/>
    </location>
</feature>
<feature type="site" description="Transition state stabilizer" evidence="3">
    <location>
        <position position="90"/>
    </location>
</feature>
<evidence type="ECO:0000256" key="4">
    <source>
        <dbReference type="SAM" id="MobiDB-lite"/>
    </source>
</evidence>
<evidence type="ECO:0000256" key="3">
    <source>
        <dbReference type="PIRSR" id="PIRSR639901-2"/>
    </source>
</evidence>
<dbReference type="GO" id="GO:0009245">
    <property type="term" value="P:lipid A biosynthetic process"/>
    <property type="evidence" value="ECO:0007669"/>
    <property type="project" value="TreeGrafter"/>
</dbReference>
<dbReference type="InterPro" id="IPR039901">
    <property type="entry name" value="Kdotransferase"/>
</dbReference>
<keyword evidence="1" id="KW-0808">Transferase</keyword>
<dbReference type="InterPro" id="IPR007507">
    <property type="entry name" value="Glycos_transf_N"/>
</dbReference>
<evidence type="ECO:0000256" key="2">
    <source>
        <dbReference type="PIRSR" id="PIRSR639901-1"/>
    </source>
</evidence>
<evidence type="ECO:0000313" key="6">
    <source>
        <dbReference type="EMBL" id="KAK3006197.1"/>
    </source>
</evidence>
<dbReference type="InterPro" id="IPR038107">
    <property type="entry name" value="Glycos_transf_N_sf"/>
</dbReference>
<comment type="caution">
    <text evidence="6">The sequence shown here is derived from an EMBL/GenBank/DDBJ whole genome shotgun (WGS) entry which is preliminary data.</text>
</comment>
<feature type="region of interest" description="Disordered" evidence="4">
    <location>
        <begin position="436"/>
        <end position="464"/>
    </location>
</feature>
<dbReference type="AlphaFoldDB" id="A0AA89AKZ0"/>
<feature type="compositionally biased region" description="Basic and acidic residues" evidence="4">
    <location>
        <begin position="436"/>
        <end position="447"/>
    </location>
</feature>
<accession>A0AA89AKZ0</accession>
<organism evidence="6 7">
    <name type="scientific">Escallonia herrerae</name>
    <dbReference type="NCBI Taxonomy" id="1293975"/>
    <lineage>
        <taxon>Eukaryota</taxon>
        <taxon>Viridiplantae</taxon>
        <taxon>Streptophyta</taxon>
        <taxon>Embryophyta</taxon>
        <taxon>Tracheophyta</taxon>
        <taxon>Spermatophyta</taxon>
        <taxon>Magnoliopsida</taxon>
        <taxon>eudicotyledons</taxon>
        <taxon>Gunneridae</taxon>
        <taxon>Pentapetalae</taxon>
        <taxon>asterids</taxon>
        <taxon>campanulids</taxon>
        <taxon>Escalloniales</taxon>
        <taxon>Escalloniaceae</taxon>
        <taxon>Escallonia</taxon>
    </lineage>
</organism>